<name>A0A9Q1QCP1_9CARY</name>
<reference evidence="13" key="1">
    <citation type="submission" date="2022-04" db="EMBL/GenBank/DDBJ databases">
        <title>Carnegiea gigantea Genome sequencing and assembly v2.</title>
        <authorList>
            <person name="Copetti D."/>
            <person name="Sanderson M.J."/>
            <person name="Burquez A."/>
            <person name="Wojciechowski M.F."/>
        </authorList>
    </citation>
    <scope>NUCLEOTIDE SEQUENCE</scope>
    <source>
        <strain evidence="13">SGP5-SGP5p</strain>
        <tissue evidence="13">Aerial part</tissue>
    </source>
</reference>
<dbReference type="InterPro" id="IPR036396">
    <property type="entry name" value="Cyt_P450_sf"/>
</dbReference>
<dbReference type="AlphaFoldDB" id="A0A9Q1QCP1"/>
<dbReference type="GO" id="GO:0020037">
    <property type="term" value="F:heme binding"/>
    <property type="evidence" value="ECO:0007669"/>
    <property type="project" value="InterPro"/>
</dbReference>
<sequence length="274" mass="32162">MSNSSSLYSPEVAPLLVSTIIFIIFLTFLAYYRSERPRLKLPPGPTTWPALGNLYVLKLVLFRCCHEWAQMIGLIIWPRKYCKDHDHALANRYRIKSQVKFTKNGLDLPWADYGPHYVTVMKLCTSELFNNEKIEAFRPIREYEVGAVIEKYIGKVALNHITRLTFGKRFLNREGKMDEQGQEFMDILYETRTIKRVNVVVKCTSWLQWICLPYDQAFDKHIDRLNRFGKEILEEDNNCHFVHALLSSKAKNDLSQDTMIGLLWGRHSLLRMQR</sequence>
<evidence type="ECO:0000256" key="9">
    <source>
        <dbReference type="ARBA" id="ARBA00023004"/>
    </source>
</evidence>
<evidence type="ECO:0000256" key="7">
    <source>
        <dbReference type="ARBA" id="ARBA00022989"/>
    </source>
</evidence>
<comment type="cofactor">
    <cofactor evidence="1">
        <name>heme</name>
        <dbReference type="ChEBI" id="CHEBI:30413"/>
    </cofactor>
</comment>
<feature type="transmembrane region" description="Helical" evidence="12">
    <location>
        <begin position="12"/>
        <end position="32"/>
    </location>
</feature>
<keyword evidence="8" id="KW-0560">Oxidoreductase</keyword>
<gene>
    <name evidence="13" type="ORF">Cgig2_020417</name>
</gene>
<accession>A0A9Q1QCP1</accession>
<evidence type="ECO:0000256" key="5">
    <source>
        <dbReference type="ARBA" id="ARBA00022692"/>
    </source>
</evidence>
<dbReference type="Proteomes" id="UP001153076">
    <property type="component" value="Unassembled WGS sequence"/>
</dbReference>
<dbReference type="SUPFAM" id="SSF48264">
    <property type="entry name" value="Cytochrome P450"/>
    <property type="match status" value="1"/>
</dbReference>
<evidence type="ECO:0008006" key="15">
    <source>
        <dbReference type="Google" id="ProtNLM"/>
    </source>
</evidence>
<keyword evidence="4" id="KW-0349">Heme</keyword>
<evidence type="ECO:0000256" key="6">
    <source>
        <dbReference type="ARBA" id="ARBA00022723"/>
    </source>
</evidence>
<dbReference type="EMBL" id="JAKOGI010000302">
    <property type="protein sequence ID" value="KAJ8437398.1"/>
    <property type="molecule type" value="Genomic_DNA"/>
</dbReference>
<keyword evidence="9" id="KW-0408">Iron</keyword>
<protein>
    <recommendedName>
        <fullName evidence="15">Cytochrome P450</fullName>
    </recommendedName>
</protein>
<evidence type="ECO:0000256" key="12">
    <source>
        <dbReference type="SAM" id="Phobius"/>
    </source>
</evidence>
<evidence type="ECO:0000256" key="11">
    <source>
        <dbReference type="ARBA" id="ARBA00023136"/>
    </source>
</evidence>
<proteinExistence type="inferred from homology"/>
<dbReference type="OrthoDB" id="2789670at2759"/>
<comment type="subcellular location">
    <subcellularLocation>
        <location evidence="2">Membrane</location>
        <topology evidence="2">Single-pass membrane protein</topology>
    </subcellularLocation>
</comment>
<comment type="caution">
    <text evidence="13">The sequence shown here is derived from an EMBL/GenBank/DDBJ whole genome shotgun (WGS) entry which is preliminary data.</text>
</comment>
<evidence type="ECO:0000256" key="3">
    <source>
        <dbReference type="ARBA" id="ARBA00010617"/>
    </source>
</evidence>
<evidence type="ECO:0000256" key="2">
    <source>
        <dbReference type="ARBA" id="ARBA00004167"/>
    </source>
</evidence>
<evidence type="ECO:0000313" key="14">
    <source>
        <dbReference type="Proteomes" id="UP001153076"/>
    </source>
</evidence>
<dbReference type="GO" id="GO:0016020">
    <property type="term" value="C:membrane"/>
    <property type="evidence" value="ECO:0007669"/>
    <property type="project" value="UniProtKB-SubCell"/>
</dbReference>
<keyword evidence="6" id="KW-0479">Metal-binding</keyword>
<evidence type="ECO:0000256" key="8">
    <source>
        <dbReference type="ARBA" id="ARBA00023002"/>
    </source>
</evidence>
<evidence type="ECO:0000313" key="13">
    <source>
        <dbReference type="EMBL" id="KAJ8437398.1"/>
    </source>
</evidence>
<keyword evidence="10" id="KW-0503">Monooxygenase</keyword>
<evidence type="ECO:0000256" key="10">
    <source>
        <dbReference type="ARBA" id="ARBA00023033"/>
    </source>
</evidence>
<dbReference type="PANTHER" id="PTHR47944">
    <property type="entry name" value="CYTOCHROME P450 98A9"/>
    <property type="match status" value="1"/>
</dbReference>
<dbReference type="Gene3D" id="1.10.630.10">
    <property type="entry name" value="Cytochrome P450"/>
    <property type="match status" value="1"/>
</dbReference>
<dbReference type="GO" id="GO:0005506">
    <property type="term" value="F:iron ion binding"/>
    <property type="evidence" value="ECO:0007669"/>
    <property type="project" value="InterPro"/>
</dbReference>
<evidence type="ECO:0000256" key="4">
    <source>
        <dbReference type="ARBA" id="ARBA00022617"/>
    </source>
</evidence>
<keyword evidence="7 12" id="KW-1133">Transmembrane helix</keyword>
<dbReference type="GO" id="GO:0016705">
    <property type="term" value="F:oxidoreductase activity, acting on paired donors, with incorporation or reduction of molecular oxygen"/>
    <property type="evidence" value="ECO:0007669"/>
    <property type="project" value="InterPro"/>
</dbReference>
<keyword evidence="14" id="KW-1185">Reference proteome</keyword>
<keyword evidence="5 12" id="KW-0812">Transmembrane</keyword>
<comment type="similarity">
    <text evidence="3">Belongs to the cytochrome P450 family.</text>
</comment>
<evidence type="ECO:0000256" key="1">
    <source>
        <dbReference type="ARBA" id="ARBA00001971"/>
    </source>
</evidence>
<dbReference type="PANTHER" id="PTHR47944:SF10">
    <property type="entry name" value="CYTOCHROME P450 98A9"/>
    <property type="match status" value="1"/>
</dbReference>
<organism evidence="13 14">
    <name type="scientific">Carnegiea gigantea</name>
    <dbReference type="NCBI Taxonomy" id="171969"/>
    <lineage>
        <taxon>Eukaryota</taxon>
        <taxon>Viridiplantae</taxon>
        <taxon>Streptophyta</taxon>
        <taxon>Embryophyta</taxon>
        <taxon>Tracheophyta</taxon>
        <taxon>Spermatophyta</taxon>
        <taxon>Magnoliopsida</taxon>
        <taxon>eudicotyledons</taxon>
        <taxon>Gunneridae</taxon>
        <taxon>Pentapetalae</taxon>
        <taxon>Caryophyllales</taxon>
        <taxon>Cactineae</taxon>
        <taxon>Cactaceae</taxon>
        <taxon>Cactoideae</taxon>
        <taxon>Echinocereeae</taxon>
        <taxon>Carnegiea</taxon>
    </lineage>
</organism>
<dbReference type="GO" id="GO:0004497">
    <property type="term" value="F:monooxygenase activity"/>
    <property type="evidence" value="ECO:0007669"/>
    <property type="project" value="UniProtKB-KW"/>
</dbReference>
<keyword evidence="11 12" id="KW-0472">Membrane</keyword>